<dbReference type="EMBL" id="DVKS01000109">
    <property type="protein sequence ID" value="HIT41725.1"/>
    <property type="molecule type" value="Genomic_DNA"/>
</dbReference>
<evidence type="ECO:0000313" key="5">
    <source>
        <dbReference type="EMBL" id="HIT41725.1"/>
    </source>
</evidence>
<evidence type="ECO:0000259" key="2">
    <source>
        <dbReference type="Pfam" id="PF10881"/>
    </source>
</evidence>
<feature type="domain" description="DNA2/NAM7 helicase-like C-terminal" evidence="4">
    <location>
        <begin position="691"/>
        <end position="854"/>
    </location>
</feature>
<dbReference type="Pfam" id="PF13086">
    <property type="entry name" value="AAA_11"/>
    <property type="match status" value="1"/>
</dbReference>
<organism evidence="5 6">
    <name type="scientific">Candidatus Caccovicinus merdipullorum</name>
    <dbReference type="NCBI Taxonomy" id="2840724"/>
    <lineage>
        <taxon>Bacteria</taxon>
        <taxon>Bacillati</taxon>
        <taxon>Bacillota</taxon>
        <taxon>Clostridia</taxon>
        <taxon>Eubacteriales</taxon>
        <taxon>Candidatus Caccovicinus</taxon>
    </lineage>
</organism>
<evidence type="ECO:0000256" key="1">
    <source>
        <dbReference type="SAM" id="Coils"/>
    </source>
</evidence>
<name>A0A9D1KFH6_9FIRM</name>
<dbReference type="SUPFAM" id="SSF52540">
    <property type="entry name" value="P-loop containing nucleoside triphosphate hydrolases"/>
    <property type="match status" value="1"/>
</dbReference>
<dbReference type="AlphaFoldDB" id="A0A9D1KFH6"/>
<dbReference type="CDD" id="cd17934">
    <property type="entry name" value="DEXXQc_Upf1-like"/>
    <property type="match status" value="1"/>
</dbReference>
<dbReference type="InterPro" id="IPR047187">
    <property type="entry name" value="SF1_C_Upf1"/>
</dbReference>
<dbReference type="Gene3D" id="3.40.960.10">
    <property type="entry name" value="VSR Endonuclease"/>
    <property type="match status" value="1"/>
</dbReference>
<dbReference type="Proteomes" id="UP000886860">
    <property type="component" value="Unassembled WGS sequence"/>
</dbReference>
<keyword evidence="1" id="KW-0175">Coiled coil</keyword>
<dbReference type="GO" id="GO:0004386">
    <property type="term" value="F:helicase activity"/>
    <property type="evidence" value="ECO:0007669"/>
    <property type="project" value="InterPro"/>
</dbReference>
<feature type="domain" description="DNA2/NAM7 helicase helicase" evidence="3">
    <location>
        <begin position="343"/>
        <end position="659"/>
    </location>
</feature>
<dbReference type="PANTHER" id="PTHR10887">
    <property type="entry name" value="DNA2/NAM7 HELICASE FAMILY"/>
    <property type="match status" value="1"/>
</dbReference>
<dbReference type="Gene3D" id="3.40.50.300">
    <property type="entry name" value="P-loop containing nucleotide triphosphate hydrolases"/>
    <property type="match status" value="2"/>
</dbReference>
<evidence type="ECO:0000259" key="4">
    <source>
        <dbReference type="Pfam" id="PF13087"/>
    </source>
</evidence>
<sequence>MNAVCRDIFRAVYEGKWLSIEYRNQQEQVTRYWIGIRNIRPYQRTLEVDGLHLGCCAMEHFRCIYIDSILSSQIIEGSYCPVNPQLIRDISQNPQRYQNLFSHSVNLKILNYLEDCSRMDCTPYRRDFSLVHYLDRETLGNGIYPLSDDQFRLIVRRFQQKAEQRSKSRNGDGYGIGSGEAVPKNSPLRISQLAMNVLSLHTPRGLYVLAYRRLNLDVKERCLRPDEDITICTEFTIDGVKESIRRFLDAGDAGLLEDFEENQEKIKDILAKDCAERMQVDDMPYLIGIGIDVVVDLHREYQAIIEMYEKGEISVPIKAFFGDLLDRPRGGREMPIALLNQQVNLDQLLAIHHGMKYPVAYVQGPPGTGKTNTIIHTIITAFFNERTVLFSSYNNHPIDSVAEKLESIRYKDKPILFPVIRLGNQDKVKEALRRMRRMYEQAREIKVFEKTLDRNKDSRAERAKKLSAILRRYEDQLDLREREETINQMLSYGRKRGNTLEMLPFEADLQGRQLEKIRQRIKADGEIQDRDALALLDNDGEELRKYLYFISAKYIKRIDQPKNHQLKEILFLEDEDARIQAFEGYIGRSENLKLFLQIFPVVATTCISARRLGEPEIQFDMTIIDEASQCNMAVSLIPIIRGKRLMLVGDPQQLNPVILLDPVINKRLRKKYQVSDEYDYCTNSIYKTYLACDSVSDEVLLRYHYRCNPKIINFNNKKYYHEKLLIRSDDREKVPLQYVDVTDGHTDYKNTAPAEIEEIIRFASMNRDKAVGVITPFVNQKNAIEKRLQEEGLSHVTCGTVHAFQGDEKDVILFSTAITDQTYGSTYDWLKNNKELINVATSRARDRLIVLCSTKNLERLHKERETETGDDLYELIRYVRSRGISYVTPKENQSRALGVKPFSTDTEEAFLEALNHALGNIWLSHTRFTVEKEVAVSQVFQENITGSDLFYSGRFDFVVYQRENQKKYPVLVIELDGKEHCESEIVKARDRKKNAICRAHGMELIRVENSYARRYQHIKAILEAYFKGSTMR</sequence>
<dbReference type="InterPro" id="IPR024402">
    <property type="entry name" value="DUF2726"/>
</dbReference>
<evidence type="ECO:0000313" key="6">
    <source>
        <dbReference type="Proteomes" id="UP000886860"/>
    </source>
</evidence>
<dbReference type="Pfam" id="PF10881">
    <property type="entry name" value="DUF2726"/>
    <property type="match status" value="1"/>
</dbReference>
<proteinExistence type="predicted"/>
<evidence type="ECO:0000259" key="3">
    <source>
        <dbReference type="Pfam" id="PF13086"/>
    </source>
</evidence>
<dbReference type="InterPro" id="IPR045055">
    <property type="entry name" value="DNA2/NAM7-like"/>
</dbReference>
<dbReference type="InterPro" id="IPR041677">
    <property type="entry name" value="DNA2/NAM7_AAA_11"/>
</dbReference>
<feature type="domain" description="DUF2726" evidence="2">
    <location>
        <begin position="903"/>
        <end position="1023"/>
    </location>
</feature>
<reference evidence="5" key="2">
    <citation type="journal article" date="2021" name="PeerJ">
        <title>Extensive microbial diversity within the chicken gut microbiome revealed by metagenomics and culture.</title>
        <authorList>
            <person name="Gilroy R."/>
            <person name="Ravi A."/>
            <person name="Getino M."/>
            <person name="Pursley I."/>
            <person name="Horton D.L."/>
            <person name="Alikhan N.F."/>
            <person name="Baker D."/>
            <person name="Gharbi K."/>
            <person name="Hall N."/>
            <person name="Watson M."/>
            <person name="Adriaenssens E.M."/>
            <person name="Foster-Nyarko E."/>
            <person name="Jarju S."/>
            <person name="Secka A."/>
            <person name="Antonio M."/>
            <person name="Oren A."/>
            <person name="Chaudhuri R.R."/>
            <person name="La Ragione R."/>
            <person name="Hildebrand F."/>
            <person name="Pallen M.J."/>
        </authorList>
    </citation>
    <scope>NUCLEOTIDE SEQUENCE</scope>
    <source>
        <strain evidence="5">CHK123-3438</strain>
    </source>
</reference>
<dbReference type="Pfam" id="PF13087">
    <property type="entry name" value="AAA_12"/>
    <property type="match status" value="1"/>
</dbReference>
<reference evidence="5" key="1">
    <citation type="submission" date="2020-10" db="EMBL/GenBank/DDBJ databases">
        <authorList>
            <person name="Gilroy R."/>
        </authorList>
    </citation>
    <scope>NUCLEOTIDE SEQUENCE</scope>
    <source>
        <strain evidence="5">CHK123-3438</strain>
    </source>
</reference>
<comment type="caution">
    <text evidence="5">The sequence shown here is derived from an EMBL/GenBank/DDBJ whole genome shotgun (WGS) entry which is preliminary data.</text>
</comment>
<protein>
    <submittedName>
        <fullName evidence="5">DUF2726 domain-containing protein</fullName>
    </submittedName>
</protein>
<gene>
    <name evidence="5" type="ORF">IAB60_06455</name>
</gene>
<feature type="coiled-coil region" evidence="1">
    <location>
        <begin position="425"/>
        <end position="483"/>
    </location>
</feature>
<accession>A0A9D1KFH6</accession>
<dbReference type="CDD" id="cd18808">
    <property type="entry name" value="SF1_C_Upf1"/>
    <property type="match status" value="1"/>
</dbReference>
<dbReference type="InterPro" id="IPR041679">
    <property type="entry name" value="DNA2/NAM7-like_C"/>
</dbReference>
<dbReference type="InterPro" id="IPR027417">
    <property type="entry name" value="P-loop_NTPase"/>
</dbReference>